<dbReference type="Proteomes" id="UP000677228">
    <property type="component" value="Unassembled WGS sequence"/>
</dbReference>
<evidence type="ECO:0000313" key="1">
    <source>
        <dbReference type="EMBL" id="CAF0727936.1"/>
    </source>
</evidence>
<accession>A0A8S2GEI6</accession>
<organism evidence="2 3">
    <name type="scientific">Didymodactylos carnosus</name>
    <dbReference type="NCBI Taxonomy" id="1234261"/>
    <lineage>
        <taxon>Eukaryota</taxon>
        <taxon>Metazoa</taxon>
        <taxon>Spiralia</taxon>
        <taxon>Gnathifera</taxon>
        <taxon>Rotifera</taxon>
        <taxon>Eurotatoria</taxon>
        <taxon>Bdelloidea</taxon>
        <taxon>Philodinida</taxon>
        <taxon>Philodinidae</taxon>
        <taxon>Didymodactylos</taxon>
    </lineage>
</organism>
<evidence type="ECO:0000313" key="2">
    <source>
        <dbReference type="EMBL" id="CAF3502337.1"/>
    </source>
</evidence>
<reference evidence="2" key="1">
    <citation type="submission" date="2021-02" db="EMBL/GenBank/DDBJ databases">
        <authorList>
            <person name="Nowell W R."/>
        </authorList>
    </citation>
    <scope>NUCLEOTIDE SEQUENCE</scope>
</reference>
<proteinExistence type="predicted"/>
<evidence type="ECO:0000313" key="3">
    <source>
        <dbReference type="Proteomes" id="UP000682733"/>
    </source>
</evidence>
<dbReference type="EMBL" id="CAJNOK010000083">
    <property type="protein sequence ID" value="CAF0727936.1"/>
    <property type="molecule type" value="Genomic_DNA"/>
</dbReference>
<comment type="caution">
    <text evidence="2">The sequence shown here is derived from an EMBL/GenBank/DDBJ whole genome shotgun (WGS) entry which is preliminary data.</text>
</comment>
<dbReference type="EMBL" id="CAJOBA010000083">
    <property type="protein sequence ID" value="CAF3502337.1"/>
    <property type="molecule type" value="Genomic_DNA"/>
</dbReference>
<sequence length="469" mass="52833">MQCVIATNGTDDGEDFVRECRKMQPSVPIIVYCMNVDDSSTLESLTSSNLDHVITQKESWVATLKIWTDSQANSIASMRKEIEMKLVEIKSQVKELVELRKMENKLAESAENTEPIIQMQKQPKIQKQNERTTFLQKRIEDQKAQIEVWFKILQQIQQVSIHKPINAFDTAPSDLQQRLRNPPEGIRTIRILTSDSPSNNVPEIESGSPALINFPHTSDSSVRPGQPLLSATEGPSRNVTFAVIGQQRGQGVIEPVVPSPFDISSYDANESTVQMPNILPDDTYDVNINPNDSQLRPMMFKMIVFGNRRPPTDYHFIGRATTNSNVMEFVLRWGAVPKDLDSHMYASNGAHVFYQMKTASKMSLDCDVTSGNGPETIKVILEPSVKYVYAVHRYSKDGELTKSNATLLINSNQLQPVSTASVPRENRPQANFWIVCVIDGTTKNITYINKFEEHNNYSTNEVGVKYFNA</sequence>
<gene>
    <name evidence="1" type="ORF">OVA965_LOCUS582</name>
    <name evidence="2" type="ORF">TMI583_LOCUS582</name>
</gene>
<dbReference type="Proteomes" id="UP000682733">
    <property type="component" value="Unassembled WGS sequence"/>
</dbReference>
<dbReference type="AlphaFoldDB" id="A0A8S2GEI6"/>
<name>A0A8S2GEI6_9BILA</name>
<protein>
    <submittedName>
        <fullName evidence="2">Uncharacterized protein</fullName>
    </submittedName>
</protein>